<feature type="domain" description="6-phosphogluconate dehydrogenase NADP-binding" evidence="6">
    <location>
        <begin position="3"/>
        <end position="160"/>
    </location>
</feature>
<dbReference type="Gene3D" id="1.10.1040.10">
    <property type="entry name" value="N-(1-d-carboxylethyl)-l-norvaline Dehydrogenase, domain 2"/>
    <property type="match status" value="1"/>
</dbReference>
<evidence type="ECO:0000256" key="5">
    <source>
        <dbReference type="RuleBase" id="RU910714"/>
    </source>
</evidence>
<organism evidence="8 9">
    <name type="scientific">Sphingomonas hominis</name>
    <dbReference type="NCBI Taxonomy" id="2741495"/>
    <lineage>
        <taxon>Bacteria</taxon>
        <taxon>Pseudomonadati</taxon>
        <taxon>Pseudomonadota</taxon>
        <taxon>Alphaproteobacteria</taxon>
        <taxon>Sphingomonadales</taxon>
        <taxon>Sphingomonadaceae</taxon>
        <taxon>Sphingomonas</taxon>
    </lineage>
</organism>
<feature type="domain" description="3-hydroxyisobutyrate dehydrogenase-like NAD-binding" evidence="7">
    <location>
        <begin position="163"/>
        <end position="289"/>
    </location>
</feature>
<keyword evidence="9" id="KW-1185">Reference proteome</keyword>
<dbReference type="RefSeq" id="WP_174193183.1">
    <property type="nucleotide sequence ID" value="NZ_JABULH010000002.1"/>
</dbReference>
<dbReference type="InterPro" id="IPR006115">
    <property type="entry name" value="6PGDH_NADP-bd"/>
</dbReference>
<dbReference type="InterPro" id="IPR011548">
    <property type="entry name" value="HIBADH"/>
</dbReference>
<name>A0ABX2JLR7_9SPHN</name>
<protein>
    <recommendedName>
        <fullName evidence="5">3-hydroxyisobutyrate dehydrogenase</fullName>
        <shortName evidence="5">HIBADH</shortName>
        <ecNumber evidence="5">1.1.1.31</ecNumber>
    </recommendedName>
</protein>
<dbReference type="PANTHER" id="PTHR22981">
    <property type="entry name" value="3-HYDROXYISOBUTYRATE DEHYDROGENASE-RELATED"/>
    <property type="match status" value="1"/>
</dbReference>
<dbReference type="InterPro" id="IPR002204">
    <property type="entry name" value="3-OH-isobutyrate_DH-rel_CS"/>
</dbReference>
<evidence type="ECO:0000313" key="8">
    <source>
        <dbReference type="EMBL" id="NTS64813.1"/>
    </source>
</evidence>
<keyword evidence="3 5" id="KW-0560">Oxidoreductase</keyword>
<dbReference type="Pfam" id="PF03446">
    <property type="entry name" value="NAD_binding_2"/>
    <property type="match status" value="1"/>
</dbReference>
<evidence type="ECO:0000256" key="3">
    <source>
        <dbReference type="ARBA" id="ARBA00023002"/>
    </source>
</evidence>
<accession>A0ABX2JLR7</accession>
<dbReference type="Proteomes" id="UP000621447">
    <property type="component" value="Unassembled WGS sequence"/>
</dbReference>
<comment type="similarity">
    <text evidence="1 5">Belongs to the HIBADH-related family.</text>
</comment>
<dbReference type="InterPro" id="IPR013328">
    <property type="entry name" value="6PGD_dom2"/>
</dbReference>
<dbReference type="EMBL" id="JABULH010000002">
    <property type="protein sequence ID" value="NTS64813.1"/>
    <property type="molecule type" value="Genomic_DNA"/>
</dbReference>
<dbReference type="InterPro" id="IPR008927">
    <property type="entry name" value="6-PGluconate_DH-like_C_sf"/>
</dbReference>
<dbReference type="PROSITE" id="PS00895">
    <property type="entry name" value="3_HYDROXYISOBUT_DH"/>
    <property type="match status" value="1"/>
</dbReference>
<evidence type="ECO:0000313" key="9">
    <source>
        <dbReference type="Proteomes" id="UP000621447"/>
    </source>
</evidence>
<keyword evidence="2 5" id="KW-0101">Branched-chain amino acid catabolism</keyword>
<dbReference type="GO" id="GO:0008442">
    <property type="term" value="F:3-hydroxyisobutyrate dehydrogenase activity"/>
    <property type="evidence" value="ECO:0007669"/>
    <property type="project" value="UniProtKB-EC"/>
</dbReference>
<dbReference type="InterPro" id="IPR036291">
    <property type="entry name" value="NAD(P)-bd_dom_sf"/>
</dbReference>
<comment type="pathway">
    <text evidence="5">Amino-acid degradation; L-valine degradation.</text>
</comment>
<dbReference type="PIRSF" id="PIRSF000103">
    <property type="entry name" value="HIBADH"/>
    <property type="match status" value="1"/>
</dbReference>
<dbReference type="Gene3D" id="3.40.50.720">
    <property type="entry name" value="NAD(P)-binding Rossmann-like Domain"/>
    <property type="match status" value="1"/>
</dbReference>
<evidence type="ECO:0000259" key="6">
    <source>
        <dbReference type="Pfam" id="PF03446"/>
    </source>
</evidence>
<evidence type="ECO:0000256" key="4">
    <source>
        <dbReference type="ARBA" id="ARBA00023027"/>
    </source>
</evidence>
<evidence type="ECO:0000259" key="7">
    <source>
        <dbReference type="Pfam" id="PF14833"/>
    </source>
</evidence>
<dbReference type="InterPro" id="IPR029154">
    <property type="entry name" value="HIBADH-like_NADP-bd"/>
</dbReference>
<evidence type="ECO:0000256" key="2">
    <source>
        <dbReference type="ARBA" id="ARBA00022456"/>
    </source>
</evidence>
<dbReference type="NCBIfam" id="TIGR01692">
    <property type="entry name" value="HIBADH"/>
    <property type="match status" value="1"/>
</dbReference>
<dbReference type="InterPro" id="IPR015815">
    <property type="entry name" value="HIBADH-related"/>
</dbReference>
<evidence type="ECO:0000256" key="1">
    <source>
        <dbReference type="ARBA" id="ARBA00009080"/>
    </source>
</evidence>
<dbReference type="Pfam" id="PF14833">
    <property type="entry name" value="NAD_binding_11"/>
    <property type="match status" value="1"/>
</dbReference>
<comment type="caution">
    <text evidence="8">The sequence shown here is derived from an EMBL/GenBank/DDBJ whole genome shotgun (WGS) entry which is preliminary data.</text>
</comment>
<sequence>MARVGFIGLGNMGGGMAANLAKAGHDVRAFDLSADALDKARAAGCLPVASAREAAEGAEAIVTMLPAGTHVEQVYRESVFDAAPPSAVLIDSSTIDVATARRVAEAATARGLLAVDAPVSGGIAAANAGTLTFMVGGSDAAVAEAKPFLDAMAKSVFHVGASGAGQAVKMCNNLVLASTMIATCEAFALAEKLGLDPQAFYDVGSVSTAQSWSMTSYCPVPGVGPESPADRGYQGGFATALMLKDLRLAMAAAADAGADVPMGTRARELYEVFADAGEGATDFSGIIKTFSQASPDRA</sequence>
<dbReference type="EC" id="1.1.1.31" evidence="5"/>
<gene>
    <name evidence="8" type="primary">mmsB</name>
    <name evidence="8" type="ORF">HRV97_06535</name>
</gene>
<reference evidence="8 9" key="1">
    <citation type="submission" date="2020-06" db="EMBL/GenBank/DDBJ databases">
        <title>Sphingomonas hominis sp. nov., a member of the Sphingomonas, isolated from the hair of a 22-year-old girl.</title>
        <authorList>
            <person name="Zhang D.-F."/>
            <person name="Cui X.-W."/>
        </authorList>
    </citation>
    <scope>NUCLEOTIDE SEQUENCE [LARGE SCALE GENOMIC DNA]</scope>
    <source>
        <strain evidence="8 9">HHU CXW</strain>
    </source>
</reference>
<dbReference type="PANTHER" id="PTHR22981:SF7">
    <property type="entry name" value="3-HYDROXYISOBUTYRATE DEHYDROGENASE, MITOCHONDRIAL"/>
    <property type="match status" value="1"/>
</dbReference>
<proteinExistence type="inferred from homology"/>
<comment type="catalytic activity">
    <reaction evidence="5">
        <text>3-hydroxy-2-methylpropanoate + NAD(+) = 2-methyl-3-oxopropanoate + NADH + H(+)</text>
        <dbReference type="Rhea" id="RHEA:17681"/>
        <dbReference type="ChEBI" id="CHEBI:11805"/>
        <dbReference type="ChEBI" id="CHEBI:15378"/>
        <dbReference type="ChEBI" id="CHEBI:57540"/>
        <dbReference type="ChEBI" id="CHEBI:57700"/>
        <dbReference type="ChEBI" id="CHEBI:57945"/>
        <dbReference type="EC" id="1.1.1.31"/>
    </reaction>
</comment>
<dbReference type="SUPFAM" id="SSF51735">
    <property type="entry name" value="NAD(P)-binding Rossmann-fold domains"/>
    <property type="match status" value="1"/>
</dbReference>
<keyword evidence="4 5" id="KW-0520">NAD</keyword>
<dbReference type="SUPFAM" id="SSF48179">
    <property type="entry name" value="6-phosphogluconate dehydrogenase C-terminal domain-like"/>
    <property type="match status" value="1"/>
</dbReference>